<keyword evidence="2" id="KW-1185">Reference proteome</keyword>
<dbReference type="Proteomes" id="UP000325141">
    <property type="component" value="Unassembled WGS sequence"/>
</dbReference>
<dbReference type="EMBL" id="VWSG01000008">
    <property type="protein sequence ID" value="KAA5533895.1"/>
    <property type="molecule type" value="Genomic_DNA"/>
</dbReference>
<organism evidence="1 2">
    <name type="scientific">Paenimyroides baculatum</name>
    <dbReference type="NCBI Taxonomy" id="2608000"/>
    <lineage>
        <taxon>Bacteria</taxon>
        <taxon>Pseudomonadati</taxon>
        <taxon>Bacteroidota</taxon>
        <taxon>Flavobacteriia</taxon>
        <taxon>Flavobacteriales</taxon>
        <taxon>Flavobacteriaceae</taxon>
        <taxon>Paenimyroides</taxon>
    </lineage>
</organism>
<dbReference type="AlphaFoldDB" id="A0A5M6CKP1"/>
<name>A0A5M6CKP1_9FLAO</name>
<proteinExistence type="predicted"/>
<comment type="caution">
    <text evidence="1">The sequence shown here is derived from an EMBL/GenBank/DDBJ whole genome shotgun (WGS) entry which is preliminary data.</text>
</comment>
<accession>A0A5M6CKP1</accession>
<dbReference type="RefSeq" id="WP_150013252.1">
    <property type="nucleotide sequence ID" value="NZ_VWSG01000008.1"/>
</dbReference>
<sequence length="89" mass="10409">MINKELEQKLETFLNKSNRNFNQDSINYLGLRECGTIDGKIGKFHIISYLVSISNQPYDGDVFFYARFDEKTNQLVEIVGPQSWEKIEE</sequence>
<protein>
    <submittedName>
        <fullName evidence="1">Uncharacterized protein</fullName>
    </submittedName>
</protein>
<reference evidence="1 2" key="1">
    <citation type="submission" date="2019-09" db="EMBL/GenBank/DDBJ databases">
        <title>Genome sequence and assembly of Flavobacterium sp.</title>
        <authorList>
            <person name="Chhetri G."/>
        </authorList>
    </citation>
    <scope>NUCLEOTIDE SEQUENCE [LARGE SCALE GENOMIC DNA]</scope>
    <source>
        <strain evidence="1 2">SNL9</strain>
    </source>
</reference>
<evidence type="ECO:0000313" key="2">
    <source>
        <dbReference type="Proteomes" id="UP000325141"/>
    </source>
</evidence>
<gene>
    <name evidence="1" type="ORF">F0460_11210</name>
</gene>
<evidence type="ECO:0000313" key="1">
    <source>
        <dbReference type="EMBL" id="KAA5533895.1"/>
    </source>
</evidence>